<name>A0A0B7GPC8_STRSA</name>
<accession>A0A0B7GPC8</accession>
<evidence type="ECO:0000313" key="2">
    <source>
        <dbReference type="EMBL" id="CEL89927.1"/>
    </source>
</evidence>
<sequence length="73" mass="8247">MLASFCYKSCYNRTMFLLIVLLILFLVGVLLCSLSFLMKKQPGWQIVSLILGGLLTASPFLLAAYLLWLMKTI</sequence>
<keyword evidence="1" id="KW-0472">Membrane</keyword>
<protein>
    <submittedName>
        <fullName evidence="2">Uncharacterized protein</fullName>
    </submittedName>
</protein>
<evidence type="ECO:0000313" key="3">
    <source>
        <dbReference type="Proteomes" id="UP000183504"/>
    </source>
</evidence>
<reference evidence="2 3" key="1">
    <citation type="submission" date="2015-01" db="EMBL/GenBank/DDBJ databases">
        <authorList>
            <person name="Pelicic Vladimir"/>
        </authorList>
    </citation>
    <scope>NUCLEOTIDE SEQUENCE [LARGE SCALE GENOMIC DNA]</scope>
    <source>
        <strain evidence="2 3">2908</strain>
    </source>
</reference>
<dbReference type="Proteomes" id="UP000183504">
    <property type="component" value="Unassembled WGS sequence"/>
</dbReference>
<gene>
    <name evidence="2" type="ORF">SSV_0620</name>
</gene>
<dbReference type="EMBL" id="CDMW01000001">
    <property type="protein sequence ID" value="CEL89927.1"/>
    <property type="molecule type" value="Genomic_DNA"/>
</dbReference>
<feature type="transmembrane region" description="Helical" evidence="1">
    <location>
        <begin position="16"/>
        <end position="38"/>
    </location>
</feature>
<dbReference type="AlphaFoldDB" id="A0A0B7GPC8"/>
<feature type="transmembrane region" description="Helical" evidence="1">
    <location>
        <begin position="44"/>
        <end position="68"/>
    </location>
</feature>
<proteinExistence type="predicted"/>
<keyword evidence="1" id="KW-0812">Transmembrane</keyword>
<organism evidence="2 3">
    <name type="scientific">Streptococcus sanguinis</name>
    <dbReference type="NCBI Taxonomy" id="1305"/>
    <lineage>
        <taxon>Bacteria</taxon>
        <taxon>Bacillati</taxon>
        <taxon>Bacillota</taxon>
        <taxon>Bacilli</taxon>
        <taxon>Lactobacillales</taxon>
        <taxon>Streptococcaceae</taxon>
        <taxon>Streptococcus</taxon>
    </lineage>
</organism>
<evidence type="ECO:0000256" key="1">
    <source>
        <dbReference type="SAM" id="Phobius"/>
    </source>
</evidence>
<keyword evidence="1" id="KW-1133">Transmembrane helix</keyword>